<protein>
    <submittedName>
        <fullName evidence="1">Uncharacterized protein</fullName>
    </submittedName>
</protein>
<reference evidence="1" key="1">
    <citation type="submission" date="2021-05" db="EMBL/GenBank/DDBJ databases">
        <authorList>
            <person name="Pan Q."/>
            <person name="Jouanno E."/>
            <person name="Zahm M."/>
            <person name="Klopp C."/>
            <person name="Cabau C."/>
            <person name="Louis A."/>
            <person name="Berthelot C."/>
            <person name="Parey E."/>
            <person name="Roest Crollius H."/>
            <person name="Montfort J."/>
            <person name="Robinson-Rechavi M."/>
            <person name="Bouchez O."/>
            <person name="Lampietro C."/>
            <person name="Lopez Roques C."/>
            <person name="Donnadieu C."/>
            <person name="Postlethwait J."/>
            <person name="Bobe J."/>
            <person name="Dillon D."/>
            <person name="Chandos A."/>
            <person name="von Hippel F."/>
            <person name="Guiguen Y."/>
        </authorList>
    </citation>
    <scope>NUCLEOTIDE SEQUENCE</scope>
    <source>
        <strain evidence="1">YG-Jan2019</strain>
    </source>
</reference>
<name>A0ACC2GN98_DALPE</name>
<dbReference type="Proteomes" id="UP001157502">
    <property type="component" value="Chromosome 11"/>
</dbReference>
<sequence length="250" mass="29460">MTVYGSPNKYLSKDNIPEYPRPEFWVSQLRHDTDEAGLFNIAVEYQGFCAGEREEGPEQPEDLDLLWWSLSVGDSEIDLAEQRLLQASYPDRTEEQAREQKPFLKRFATSPAFLNTSRLGSYRFIYSLEELLQEYRKQDNDDGVCAYRDGQIIWRPEAMCKTHSFKLVRKPYENQYVAHLIPDPTQHQFYLWDNVAVAFHMADSMTMDFDMYILRNHLRFCEPGETILSPNCEFTSYEDASEMVDCYWPY</sequence>
<organism evidence="1 2">
    <name type="scientific">Dallia pectoralis</name>
    <name type="common">Alaska blackfish</name>
    <dbReference type="NCBI Taxonomy" id="75939"/>
    <lineage>
        <taxon>Eukaryota</taxon>
        <taxon>Metazoa</taxon>
        <taxon>Chordata</taxon>
        <taxon>Craniata</taxon>
        <taxon>Vertebrata</taxon>
        <taxon>Euteleostomi</taxon>
        <taxon>Actinopterygii</taxon>
        <taxon>Neopterygii</taxon>
        <taxon>Teleostei</taxon>
        <taxon>Protacanthopterygii</taxon>
        <taxon>Esociformes</taxon>
        <taxon>Umbridae</taxon>
        <taxon>Dallia</taxon>
    </lineage>
</organism>
<accession>A0ACC2GN98</accession>
<comment type="caution">
    <text evidence="1">The sequence shown here is derived from an EMBL/GenBank/DDBJ whole genome shotgun (WGS) entry which is preliminary data.</text>
</comment>
<evidence type="ECO:0000313" key="2">
    <source>
        <dbReference type="Proteomes" id="UP001157502"/>
    </source>
</evidence>
<proteinExistence type="predicted"/>
<dbReference type="EMBL" id="CM055738">
    <property type="protein sequence ID" value="KAJ8004956.1"/>
    <property type="molecule type" value="Genomic_DNA"/>
</dbReference>
<gene>
    <name evidence="1" type="ORF">DPEC_G00141660</name>
</gene>
<keyword evidence="2" id="KW-1185">Reference proteome</keyword>
<evidence type="ECO:0000313" key="1">
    <source>
        <dbReference type="EMBL" id="KAJ8004956.1"/>
    </source>
</evidence>